<dbReference type="InterPro" id="IPR041796">
    <property type="entry name" value="Mre11_N"/>
</dbReference>
<protein>
    <recommendedName>
        <fullName evidence="4">Calcineurin-like phosphoesterase domain-containing protein</fullName>
    </recommendedName>
</protein>
<sequence>MKSFSFVHAADLHLGYAQYNLDTRRKDFENVFCELVDKTIALKPDFMILAGDIFEHARPSNSTLESAIVNFRKLKDAGIPVLAVDGSHDSAPNIITSTILNPLDSTGLIWYLPRHEGSCWRNENCYVYGIPNFRTPRKTQEELPVFLEKNKPTPDQTLFNILVFHMALDIPAVKPPKMEAEATPESLPGGFNYYAGGHIHKPFQMNFRNGLLSYSGGTETASYDEAKNAKGFYHVHVSKSRKSRIERIKLETARKFVILEQNFTGLTPSKITEAVINLVKENEEQDSIIVPVIKGVLPAETGRGEIDLTKIRAAGSKALLVHPVLRLRETEISEEIVRSIFGVDMKDLKTKAYEYFFEVFIENYNRQESEKIARLALDLIGPLVGKHEPKVKEKLEAFL</sequence>
<dbReference type="GO" id="GO:0004527">
    <property type="term" value="F:exonuclease activity"/>
    <property type="evidence" value="ECO:0007669"/>
    <property type="project" value="UniProtKB-KW"/>
</dbReference>
<dbReference type="Pfam" id="PF00149">
    <property type="entry name" value="Metallophos"/>
    <property type="match status" value="1"/>
</dbReference>
<accession>A0A0M0BYK3</accession>
<name>A0A0M0BYK3_9ARCH</name>
<dbReference type="InterPro" id="IPR050535">
    <property type="entry name" value="DNA_Repair-Maintenance_Comp"/>
</dbReference>
<comment type="caution">
    <text evidence="5">The sequence shown here is derived from an EMBL/GenBank/DDBJ whole genome shotgun (WGS) entry which is preliminary data.</text>
</comment>
<evidence type="ECO:0000259" key="4">
    <source>
        <dbReference type="Pfam" id="PF00149"/>
    </source>
</evidence>
<proteinExistence type="predicted"/>
<keyword evidence="2" id="KW-0378">Hydrolase</keyword>
<feature type="domain" description="Calcineurin-like phosphoesterase" evidence="4">
    <location>
        <begin position="5"/>
        <end position="202"/>
    </location>
</feature>
<evidence type="ECO:0000256" key="1">
    <source>
        <dbReference type="ARBA" id="ARBA00022722"/>
    </source>
</evidence>
<evidence type="ECO:0000313" key="6">
    <source>
        <dbReference type="Proteomes" id="UP000037237"/>
    </source>
</evidence>
<keyword evidence="1" id="KW-0540">Nuclease</keyword>
<dbReference type="InterPro" id="IPR029052">
    <property type="entry name" value="Metallo-depent_PP-like"/>
</dbReference>
<evidence type="ECO:0000256" key="2">
    <source>
        <dbReference type="ARBA" id="ARBA00022801"/>
    </source>
</evidence>
<dbReference type="SUPFAM" id="SSF56300">
    <property type="entry name" value="Metallo-dependent phosphatases"/>
    <property type="match status" value="1"/>
</dbReference>
<dbReference type="CDD" id="cd00840">
    <property type="entry name" value="MPP_Mre11_N"/>
    <property type="match status" value="1"/>
</dbReference>
<organism evidence="5 6">
    <name type="scientific">miscellaneous Crenarchaeota group-1 archaeon SG8-32-1</name>
    <dbReference type="NCBI Taxonomy" id="1685124"/>
    <lineage>
        <taxon>Archaea</taxon>
        <taxon>Candidatus Bathyarchaeota</taxon>
        <taxon>MCG-1</taxon>
    </lineage>
</organism>
<dbReference type="PANTHER" id="PTHR30337:SF0">
    <property type="entry name" value="NUCLEASE SBCCD SUBUNIT D"/>
    <property type="match status" value="1"/>
</dbReference>
<dbReference type="Gene3D" id="3.60.21.10">
    <property type="match status" value="1"/>
</dbReference>
<keyword evidence="3" id="KW-0269">Exonuclease</keyword>
<evidence type="ECO:0000256" key="3">
    <source>
        <dbReference type="ARBA" id="ARBA00022839"/>
    </source>
</evidence>
<dbReference type="InterPro" id="IPR004843">
    <property type="entry name" value="Calcineurin-like_PHP"/>
</dbReference>
<gene>
    <name evidence="5" type="ORF">AC477_01270</name>
</gene>
<reference evidence="5 6" key="1">
    <citation type="submission" date="2015-06" db="EMBL/GenBank/DDBJ databases">
        <title>New insights into the roles of widespread benthic archaea in carbon and nitrogen cycling.</title>
        <authorList>
            <person name="Lazar C.S."/>
            <person name="Baker B.J."/>
            <person name="Seitz K.W."/>
            <person name="Hyde A.S."/>
            <person name="Dick G.J."/>
            <person name="Hinrichs K.-U."/>
            <person name="Teske A.P."/>
        </authorList>
    </citation>
    <scope>NUCLEOTIDE SEQUENCE [LARGE SCALE GENOMIC DNA]</scope>
    <source>
        <strain evidence="5">SG8-32-1</strain>
    </source>
</reference>
<dbReference type="Proteomes" id="UP000037237">
    <property type="component" value="Unassembled WGS sequence"/>
</dbReference>
<dbReference type="EMBL" id="LFWU01000023">
    <property type="protein sequence ID" value="KON33713.1"/>
    <property type="molecule type" value="Genomic_DNA"/>
</dbReference>
<dbReference type="PANTHER" id="PTHR30337">
    <property type="entry name" value="COMPONENT OF ATP-DEPENDENT DSDNA EXONUCLEASE"/>
    <property type="match status" value="1"/>
</dbReference>
<evidence type="ECO:0000313" key="5">
    <source>
        <dbReference type="EMBL" id="KON33713.1"/>
    </source>
</evidence>
<dbReference type="PATRIC" id="fig|1685124.3.peg.176"/>
<dbReference type="AlphaFoldDB" id="A0A0M0BYK3"/>